<feature type="domain" description="Arf-GAP" evidence="7">
    <location>
        <begin position="22"/>
        <end position="144"/>
    </location>
</feature>
<evidence type="ECO:0000259" key="7">
    <source>
        <dbReference type="PROSITE" id="PS50115"/>
    </source>
</evidence>
<dbReference type="Pfam" id="PF01412">
    <property type="entry name" value="ArfGap"/>
    <property type="match status" value="1"/>
</dbReference>
<protein>
    <submittedName>
        <fullName evidence="8">Arf-GAP domain and FG repeat-containing protein 1</fullName>
    </submittedName>
</protein>
<dbReference type="InterPro" id="IPR037278">
    <property type="entry name" value="ARFGAP/RecO"/>
</dbReference>
<dbReference type="EMBL" id="HBUF01354589">
    <property type="protein sequence ID" value="CAG6716497.1"/>
    <property type="molecule type" value="Transcribed_RNA"/>
</dbReference>
<feature type="region of interest" description="Disordered" evidence="6">
    <location>
        <begin position="136"/>
        <end position="235"/>
    </location>
</feature>
<dbReference type="InterPro" id="IPR052248">
    <property type="entry name" value="Arf-GAP_FG-repeat_protein"/>
</dbReference>
<feature type="compositionally biased region" description="Polar residues" evidence="6">
    <location>
        <begin position="332"/>
        <end position="345"/>
    </location>
</feature>
<dbReference type="GO" id="GO:0005096">
    <property type="term" value="F:GTPase activator activity"/>
    <property type="evidence" value="ECO:0007669"/>
    <property type="project" value="InterPro"/>
</dbReference>
<evidence type="ECO:0000256" key="2">
    <source>
        <dbReference type="ARBA" id="ARBA00022737"/>
    </source>
</evidence>
<feature type="compositionally biased region" description="Low complexity" evidence="6">
    <location>
        <begin position="218"/>
        <end position="235"/>
    </location>
</feature>
<dbReference type="CDD" id="cd08838">
    <property type="entry name" value="ArfGap_AGFG"/>
    <property type="match status" value="1"/>
</dbReference>
<dbReference type="AlphaFoldDB" id="A0A8D8V546"/>
<feature type="compositionally biased region" description="Low complexity" evidence="6">
    <location>
        <begin position="142"/>
        <end position="153"/>
    </location>
</feature>
<keyword evidence="2" id="KW-0677">Repeat</keyword>
<organism evidence="8">
    <name type="scientific">Cacopsylla melanoneura</name>
    <dbReference type="NCBI Taxonomy" id="428564"/>
    <lineage>
        <taxon>Eukaryota</taxon>
        <taxon>Metazoa</taxon>
        <taxon>Ecdysozoa</taxon>
        <taxon>Arthropoda</taxon>
        <taxon>Hexapoda</taxon>
        <taxon>Insecta</taxon>
        <taxon>Pterygota</taxon>
        <taxon>Neoptera</taxon>
        <taxon>Paraneoptera</taxon>
        <taxon>Hemiptera</taxon>
        <taxon>Sternorrhyncha</taxon>
        <taxon>Psylloidea</taxon>
        <taxon>Psyllidae</taxon>
        <taxon>Psyllinae</taxon>
        <taxon>Cacopsylla</taxon>
    </lineage>
</organism>
<evidence type="ECO:0000313" key="8">
    <source>
        <dbReference type="EMBL" id="CAG6716497.1"/>
    </source>
</evidence>
<dbReference type="PROSITE" id="PS50115">
    <property type="entry name" value="ARFGAP"/>
    <property type="match status" value="1"/>
</dbReference>
<proteinExistence type="predicted"/>
<dbReference type="FunFam" id="1.10.220.150:FF:000005">
    <property type="entry name" value="Arf-GAP domain and FG repeat-containing protein 1"/>
    <property type="match status" value="1"/>
</dbReference>
<dbReference type="SUPFAM" id="SSF57863">
    <property type="entry name" value="ArfGap/RecO-like zinc finger"/>
    <property type="match status" value="1"/>
</dbReference>
<dbReference type="GO" id="GO:0008270">
    <property type="term" value="F:zinc ion binding"/>
    <property type="evidence" value="ECO:0007669"/>
    <property type="project" value="UniProtKB-KW"/>
</dbReference>
<dbReference type="Gene3D" id="1.10.220.150">
    <property type="entry name" value="Arf GTPase activating protein"/>
    <property type="match status" value="1"/>
</dbReference>
<feature type="compositionally biased region" description="Low complexity" evidence="6">
    <location>
        <begin position="346"/>
        <end position="358"/>
    </location>
</feature>
<dbReference type="InterPro" id="IPR038508">
    <property type="entry name" value="ArfGAP_dom_sf"/>
</dbReference>
<feature type="compositionally biased region" description="Low complexity" evidence="6">
    <location>
        <begin position="182"/>
        <end position="204"/>
    </location>
</feature>
<dbReference type="SMART" id="SM00105">
    <property type="entry name" value="ArfGap"/>
    <property type="match status" value="1"/>
</dbReference>
<evidence type="ECO:0000256" key="1">
    <source>
        <dbReference type="ARBA" id="ARBA00022723"/>
    </source>
</evidence>
<keyword evidence="1" id="KW-0479">Metal-binding</keyword>
<dbReference type="PRINTS" id="PR00405">
    <property type="entry name" value="REVINTRACTNG"/>
</dbReference>
<evidence type="ECO:0000256" key="6">
    <source>
        <dbReference type="SAM" id="MobiDB-lite"/>
    </source>
</evidence>
<accession>A0A8D8V546</accession>
<dbReference type="PANTHER" id="PTHR46134:SF3">
    <property type="entry name" value="ARFGAP WITH FG REPEATS 1"/>
    <property type="match status" value="1"/>
</dbReference>
<dbReference type="InterPro" id="IPR001164">
    <property type="entry name" value="ArfGAP_dom"/>
</dbReference>
<dbReference type="PANTHER" id="PTHR46134">
    <property type="entry name" value="DRONGO, ISOFORM F"/>
    <property type="match status" value="1"/>
</dbReference>
<name>A0A8D8V546_9HEMI</name>
<reference evidence="8" key="1">
    <citation type="submission" date="2021-05" db="EMBL/GenBank/DDBJ databases">
        <authorList>
            <person name="Alioto T."/>
            <person name="Alioto T."/>
            <person name="Gomez Garrido J."/>
        </authorList>
    </citation>
    <scope>NUCLEOTIDE SEQUENCE</scope>
</reference>
<sequence>MVIMASTNNNNNSRKKLDEYHTKVLRELGALPCNKNCFDCNQRGPTYVDVTIGSFVCTKCSGILRGLTPPHRVKSISMTTFTPEEVEMLKSRGNDYCRKVWLGLCDNSIQYKDEQQIKDFMIDKYEKKRYYIDPSTIPNLKSSSTMSTSHPSLSSPPQPHPHPQSIHHLPKSTLRTTQITLTNGSGPSPTSSTSSTRTNNTSTPASFQPDFKLAPKDPFSSSSKNSQHPQQQQQPSFANFDNAVFSSVQQAPPCTQMRTSASCHLDMFSDLLLSSYKPALHNTCSVSSNLNRWSIAGVPELNKKPMTAPLEIPKEDRYAALKDLDSIMKQQSLGSTPTALDNQTLNSDMSSSSNGWSSNGLFGSPSASHMFPPSNGSSLFGGSPQMNGGSAFSTPNGGAFSNGSMFSSNGAAFGSPSTNGSLFGSPGGRSTESPIILNGDLSSKPAAAFNNANPFRTNGTSDMGWPSQTLSSNGPIMNGGFPLSQSLDFSAAKNQWPMVNHHIANPFKMNTAAPQTTAPHHSSNPFL</sequence>
<keyword evidence="3 5" id="KW-0863">Zinc-finger</keyword>
<dbReference type="GO" id="GO:0016020">
    <property type="term" value="C:membrane"/>
    <property type="evidence" value="ECO:0007669"/>
    <property type="project" value="TreeGrafter"/>
</dbReference>
<evidence type="ECO:0000256" key="5">
    <source>
        <dbReference type="PROSITE-ProRule" id="PRU00288"/>
    </source>
</evidence>
<keyword evidence="4" id="KW-0862">Zinc</keyword>
<dbReference type="GO" id="GO:0005737">
    <property type="term" value="C:cytoplasm"/>
    <property type="evidence" value="ECO:0007669"/>
    <property type="project" value="TreeGrafter"/>
</dbReference>
<feature type="region of interest" description="Disordered" evidence="6">
    <location>
        <begin position="332"/>
        <end position="358"/>
    </location>
</feature>
<evidence type="ECO:0000256" key="4">
    <source>
        <dbReference type="ARBA" id="ARBA00022833"/>
    </source>
</evidence>
<evidence type="ECO:0000256" key="3">
    <source>
        <dbReference type="ARBA" id="ARBA00022771"/>
    </source>
</evidence>